<name>A0A6B0T5B2_9EURY</name>
<dbReference type="SMART" id="SM00387">
    <property type="entry name" value="HATPase_c"/>
    <property type="match status" value="1"/>
</dbReference>
<feature type="transmembrane region" description="Helical" evidence="7">
    <location>
        <begin position="38"/>
        <end position="59"/>
    </location>
</feature>
<feature type="transmembrane region" description="Helical" evidence="7">
    <location>
        <begin position="382"/>
        <end position="408"/>
    </location>
</feature>
<keyword evidence="4" id="KW-0547">Nucleotide-binding</keyword>
<feature type="transmembrane region" description="Helical" evidence="7">
    <location>
        <begin position="71"/>
        <end position="92"/>
    </location>
</feature>
<feature type="transmembrane region" description="Helical" evidence="7">
    <location>
        <begin position="483"/>
        <end position="504"/>
    </location>
</feature>
<reference evidence="9 10" key="1">
    <citation type="submission" date="2019-12" db="EMBL/GenBank/DDBJ databases">
        <title>Isolation and characterization of three novel carbon monoxide-oxidizing members of Halobacteria from salione crusts and soils.</title>
        <authorList>
            <person name="Myers M.R."/>
            <person name="King G.M."/>
        </authorList>
    </citation>
    <scope>NUCLEOTIDE SEQUENCE [LARGE SCALE GENOMIC DNA]</scope>
    <source>
        <strain evidence="9 10">WSH3</strain>
    </source>
</reference>
<evidence type="ECO:0000313" key="9">
    <source>
        <dbReference type="EMBL" id="MXR52147.1"/>
    </source>
</evidence>
<dbReference type="Proteomes" id="UP000466535">
    <property type="component" value="Unassembled WGS sequence"/>
</dbReference>
<dbReference type="PROSITE" id="PS50109">
    <property type="entry name" value="HIS_KIN"/>
    <property type="match status" value="1"/>
</dbReference>
<feature type="domain" description="Histidine kinase" evidence="8">
    <location>
        <begin position="149"/>
        <end position="352"/>
    </location>
</feature>
<dbReference type="PANTHER" id="PTHR44936">
    <property type="entry name" value="SENSOR PROTEIN CREC"/>
    <property type="match status" value="1"/>
</dbReference>
<protein>
    <recommendedName>
        <fullName evidence="2">histidine kinase</fullName>
        <ecNumber evidence="2">2.7.13.3</ecNumber>
    </recommendedName>
</protein>
<keyword evidence="5 9" id="KW-0418">Kinase</keyword>
<feature type="transmembrane region" description="Helical" evidence="7">
    <location>
        <begin position="107"/>
        <end position="127"/>
    </location>
</feature>
<dbReference type="GO" id="GO:0005524">
    <property type="term" value="F:ATP binding"/>
    <property type="evidence" value="ECO:0007669"/>
    <property type="project" value="UniProtKB-KW"/>
</dbReference>
<dbReference type="InterPro" id="IPR003594">
    <property type="entry name" value="HATPase_dom"/>
</dbReference>
<evidence type="ECO:0000256" key="2">
    <source>
        <dbReference type="ARBA" id="ARBA00012438"/>
    </source>
</evidence>
<feature type="transmembrane region" description="Helical" evidence="7">
    <location>
        <begin position="420"/>
        <end position="438"/>
    </location>
</feature>
<comment type="caution">
    <text evidence="9">The sequence shown here is derived from an EMBL/GenBank/DDBJ whole genome shotgun (WGS) entry which is preliminary data.</text>
</comment>
<evidence type="ECO:0000256" key="1">
    <source>
        <dbReference type="ARBA" id="ARBA00000085"/>
    </source>
</evidence>
<gene>
    <name evidence="9" type="ORF">GRX03_11115</name>
</gene>
<dbReference type="PRINTS" id="PR00344">
    <property type="entry name" value="BCTRLSENSOR"/>
</dbReference>
<proteinExistence type="predicted"/>
<keyword evidence="7" id="KW-0472">Membrane</keyword>
<keyword evidence="7" id="KW-0812">Transmembrane</keyword>
<dbReference type="GO" id="GO:0004673">
    <property type="term" value="F:protein histidine kinase activity"/>
    <property type="evidence" value="ECO:0007669"/>
    <property type="project" value="UniProtKB-EC"/>
</dbReference>
<dbReference type="SUPFAM" id="SSF55874">
    <property type="entry name" value="ATPase domain of HSP90 chaperone/DNA topoisomerase II/histidine kinase"/>
    <property type="match status" value="1"/>
</dbReference>
<evidence type="ECO:0000256" key="7">
    <source>
        <dbReference type="SAM" id="Phobius"/>
    </source>
</evidence>
<keyword evidence="10" id="KW-1185">Reference proteome</keyword>
<dbReference type="RefSeq" id="WP_159764280.1">
    <property type="nucleotide sequence ID" value="NZ_WUUT01000004.1"/>
</dbReference>
<dbReference type="AlphaFoldDB" id="A0A6B0T5B2"/>
<evidence type="ECO:0000256" key="3">
    <source>
        <dbReference type="ARBA" id="ARBA00022679"/>
    </source>
</evidence>
<keyword evidence="7" id="KW-1133">Transmembrane helix</keyword>
<dbReference type="EC" id="2.7.13.3" evidence="2"/>
<evidence type="ECO:0000259" key="8">
    <source>
        <dbReference type="PROSITE" id="PS50109"/>
    </source>
</evidence>
<organism evidence="9 10">
    <name type="scientific">Halovenus carboxidivorans</name>
    <dbReference type="NCBI Taxonomy" id="2692199"/>
    <lineage>
        <taxon>Archaea</taxon>
        <taxon>Methanobacteriati</taxon>
        <taxon>Methanobacteriota</taxon>
        <taxon>Stenosarchaea group</taxon>
        <taxon>Halobacteria</taxon>
        <taxon>Halobacteriales</taxon>
        <taxon>Haloarculaceae</taxon>
        <taxon>Halovenus</taxon>
    </lineage>
</organism>
<dbReference type="EMBL" id="WUUT01000004">
    <property type="protein sequence ID" value="MXR52147.1"/>
    <property type="molecule type" value="Genomic_DNA"/>
</dbReference>
<dbReference type="PANTHER" id="PTHR44936:SF10">
    <property type="entry name" value="SENSOR PROTEIN RSTB"/>
    <property type="match status" value="1"/>
</dbReference>
<keyword evidence="6" id="KW-0067">ATP-binding</keyword>
<dbReference type="InterPro" id="IPR036890">
    <property type="entry name" value="HATPase_C_sf"/>
</dbReference>
<dbReference type="Pfam" id="PF02518">
    <property type="entry name" value="HATPase_c"/>
    <property type="match status" value="1"/>
</dbReference>
<dbReference type="OrthoDB" id="3369at2157"/>
<dbReference type="InterPro" id="IPR005467">
    <property type="entry name" value="His_kinase_dom"/>
</dbReference>
<dbReference type="InterPro" id="IPR050980">
    <property type="entry name" value="2C_sensor_his_kinase"/>
</dbReference>
<sequence length="530" mass="56245">MNWRSLSPWGLVIALLGFVLTRMTVTLAAQESTRQFLFAGIVPLVLGLSLTAFGVILTVGAYDQTLLRRTALWSIAGTGGMAVLVVLTALGTQSDVSTMAEFRQQTYLSNFLIGGAVGGTLTGLYAARNRRHRRDLKRQANRLILLNRLLRDKVINSATAIKGHASVLADGDRTESIDVIDGQTDDIIETVENVKYLSETADRSDRSLGAVDVIDCLDSEIDAVRDLAPEAEITVETPAEDVLVRANAQLAEVFRQLLLNAVEYADENAPRVDASVDLAPNHVTVHISDTGPGLPADQRALLERGEIAEFDDPTTGFGLNIVRLLVESFDGQITTTVDSSGTTVSLRLPREGATLGTSSPGATATTAGVAPSRVALAVGASLVAGAVMALAMLVVGGDVPVIGALYGVDNLIVATISHEFHSVVFGLVYAGLLSALPAESSRRLRHQMGIAVGFSLALWLVAAGVVMPLWLRALGLDATVPMLSAPSLLGHLLWGLSLSALYFYGDRWLADSDPSASASLFERLSRVPEN</sequence>
<evidence type="ECO:0000256" key="6">
    <source>
        <dbReference type="ARBA" id="ARBA00022840"/>
    </source>
</evidence>
<feature type="transmembrane region" description="Helical" evidence="7">
    <location>
        <begin position="450"/>
        <end position="471"/>
    </location>
</feature>
<keyword evidence="3" id="KW-0808">Transferase</keyword>
<comment type="catalytic activity">
    <reaction evidence="1">
        <text>ATP + protein L-histidine = ADP + protein N-phospho-L-histidine.</text>
        <dbReference type="EC" id="2.7.13.3"/>
    </reaction>
</comment>
<dbReference type="InterPro" id="IPR004358">
    <property type="entry name" value="Sig_transdc_His_kin-like_C"/>
</dbReference>
<evidence type="ECO:0000256" key="5">
    <source>
        <dbReference type="ARBA" id="ARBA00022777"/>
    </source>
</evidence>
<evidence type="ECO:0000313" key="10">
    <source>
        <dbReference type="Proteomes" id="UP000466535"/>
    </source>
</evidence>
<evidence type="ECO:0000256" key="4">
    <source>
        <dbReference type="ARBA" id="ARBA00022741"/>
    </source>
</evidence>
<dbReference type="Gene3D" id="3.30.565.10">
    <property type="entry name" value="Histidine kinase-like ATPase, C-terminal domain"/>
    <property type="match status" value="1"/>
</dbReference>
<accession>A0A6B0T5B2</accession>